<dbReference type="Proteomes" id="UP001596047">
    <property type="component" value="Unassembled WGS sequence"/>
</dbReference>
<protein>
    <submittedName>
        <fullName evidence="7">2-hydroxyacid dehydrogenase</fullName>
    </submittedName>
</protein>
<evidence type="ECO:0000256" key="1">
    <source>
        <dbReference type="ARBA" id="ARBA00005854"/>
    </source>
</evidence>
<evidence type="ECO:0000313" key="8">
    <source>
        <dbReference type="Proteomes" id="UP001596047"/>
    </source>
</evidence>
<sequence>MRIVYLDEPTYLPDSFVREIGKLGKFTVYYDRPDEETAVRRLSDADIAIVEWTPLRAGALKRLRHLKCICLVMTSFDLIDTAAAGSAGIPVSNCPGYSTQSVAEHVFALMLAVNRGIIKADALVRQGNNHIYGPFLGNELAGCTFGIVGTGRIGRAAARIAEGFGMKVIGANRSGDPVPGVEIMDIGRVLRESDIVSLHVPANSSTKGLLTSGLLASMKPEALLINTCRASLIDEEALYSLLREKRIAGAGLDDVSQVHGNPLYTLDNVVLTPGTAWYTNTARESNMTELLGNIHDFIKGMPRNIVNADFLAGV</sequence>
<evidence type="ECO:0000256" key="3">
    <source>
        <dbReference type="ARBA" id="ARBA00023027"/>
    </source>
</evidence>
<keyword evidence="3" id="KW-0520">NAD</keyword>
<evidence type="ECO:0000256" key="4">
    <source>
        <dbReference type="RuleBase" id="RU003719"/>
    </source>
</evidence>
<dbReference type="InterPro" id="IPR006140">
    <property type="entry name" value="D-isomer_DH_NAD-bd"/>
</dbReference>
<dbReference type="PANTHER" id="PTHR43761">
    <property type="entry name" value="D-ISOMER SPECIFIC 2-HYDROXYACID DEHYDROGENASE FAMILY PROTEIN (AFU_ORTHOLOGUE AFUA_1G13630)"/>
    <property type="match status" value="1"/>
</dbReference>
<dbReference type="SUPFAM" id="SSF51735">
    <property type="entry name" value="NAD(P)-binding Rossmann-fold domains"/>
    <property type="match status" value="1"/>
</dbReference>
<evidence type="ECO:0000313" key="7">
    <source>
        <dbReference type="EMBL" id="MFC5648765.1"/>
    </source>
</evidence>
<evidence type="ECO:0000259" key="6">
    <source>
        <dbReference type="Pfam" id="PF02826"/>
    </source>
</evidence>
<dbReference type="RefSeq" id="WP_379187242.1">
    <property type="nucleotide sequence ID" value="NZ_JBHSOW010000023.1"/>
</dbReference>
<feature type="domain" description="D-isomer specific 2-hydroxyacid dehydrogenase catalytic" evidence="5">
    <location>
        <begin position="26"/>
        <end position="307"/>
    </location>
</feature>
<dbReference type="InterPro" id="IPR036291">
    <property type="entry name" value="NAD(P)-bd_dom_sf"/>
</dbReference>
<organism evidence="7 8">
    <name type="scientific">Paenibacillus solisilvae</name>
    <dbReference type="NCBI Taxonomy" id="2486751"/>
    <lineage>
        <taxon>Bacteria</taxon>
        <taxon>Bacillati</taxon>
        <taxon>Bacillota</taxon>
        <taxon>Bacilli</taxon>
        <taxon>Bacillales</taxon>
        <taxon>Paenibacillaceae</taxon>
        <taxon>Paenibacillus</taxon>
    </lineage>
</organism>
<reference evidence="8" key="1">
    <citation type="journal article" date="2019" name="Int. J. Syst. Evol. Microbiol.">
        <title>The Global Catalogue of Microorganisms (GCM) 10K type strain sequencing project: providing services to taxonomists for standard genome sequencing and annotation.</title>
        <authorList>
            <consortium name="The Broad Institute Genomics Platform"/>
            <consortium name="The Broad Institute Genome Sequencing Center for Infectious Disease"/>
            <person name="Wu L."/>
            <person name="Ma J."/>
        </authorList>
    </citation>
    <scope>NUCLEOTIDE SEQUENCE [LARGE SCALE GENOMIC DNA]</scope>
    <source>
        <strain evidence="8">CGMCC 1.3240</strain>
    </source>
</reference>
<dbReference type="PANTHER" id="PTHR43761:SF1">
    <property type="entry name" value="D-ISOMER SPECIFIC 2-HYDROXYACID DEHYDROGENASE CATALYTIC DOMAIN-CONTAINING PROTEIN-RELATED"/>
    <property type="match status" value="1"/>
</dbReference>
<proteinExistence type="inferred from homology"/>
<feature type="domain" description="D-isomer specific 2-hydroxyacid dehydrogenase NAD-binding" evidence="6">
    <location>
        <begin position="107"/>
        <end position="273"/>
    </location>
</feature>
<dbReference type="SUPFAM" id="SSF52283">
    <property type="entry name" value="Formate/glycerate dehydrogenase catalytic domain-like"/>
    <property type="match status" value="1"/>
</dbReference>
<dbReference type="InterPro" id="IPR006139">
    <property type="entry name" value="D-isomer_2_OHA_DH_cat_dom"/>
</dbReference>
<gene>
    <name evidence="7" type="ORF">ACFPYJ_06415</name>
</gene>
<evidence type="ECO:0000256" key="2">
    <source>
        <dbReference type="ARBA" id="ARBA00023002"/>
    </source>
</evidence>
<dbReference type="Pfam" id="PF02826">
    <property type="entry name" value="2-Hacid_dh_C"/>
    <property type="match status" value="1"/>
</dbReference>
<accession>A0ABW0VSC8</accession>
<dbReference type="InterPro" id="IPR050418">
    <property type="entry name" value="D-iso_2-hydroxyacid_DH_PdxB"/>
</dbReference>
<keyword evidence="2 4" id="KW-0560">Oxidoreductase</keyword>
<dbReference type="EMBL" id="JBHSOW010000023">
    <property type="protein sequence ID" value="MFC5648765.1"/>
    <property type="molecule type" value="Genomic_DNA"/>
</dbReference>
<comment type="similarity">
    <text evidence="1 4">Belongs to the D-isomer specific 2-hydroxyacid dehydrogenase family.</text>
</comment>
<dbReference type="Gene3D" id="3.40.50.720">
    <property type="entry name" value="NAD(P)-binding Rossmann-like Domain"/>
    <property type="match status" value="2"/>
</dbReference>
<dbReference type="Pfam" id="PF00389">
    <property type="entry name" value="2-Hacid_dh"/>
    <property type="match status" value="1"/>
</dbReference>
<name>A0ABW0VSC8_9BACL</name>
<evidence type="ECO:0000259" key="5">
    <source>
        <dbReference type="Pfam" id="PF00389"/>
    </source>
</evidence>
<keyword evidence="8" id="KW-1185">Reference proteome</keyword>
<comment type="caution">
    <text evidence="7">The sequence shown here is derived from an EMBL/GenBank/DDBJ whole genome shotgun (WGS) entry which is preliminary data.</text>
</comment>